<dbReference type="Proteomes" id="UP001055108">
    <property type="component" value="Unassembled WGS sequence"/>
</dbReference>
<organism evidence="1 2">
    <name type="scientific">Methylobacterium gregans</name>
    <dbReference type="NCBI Taxonomy" id="374424"/>
    <lineage>
        <taxon>Bacteria</taxon>
        <taxon>Pseudomonadati</taxon>
        <taxon>Pseudomonadota</taxon>
        <taxon>Alphaproteobacteria</taxon>
        <taxon>Hyphomicrobiales</taxon>
        <taxon>Methylobacteriaceae</taxon>
        <taxon>Methylobacterium</taxon>
    </lineage>
</organism>
<proteinExistence type="predicted"/>
<evidence type="ECO:0008006" key="3">
    <source>
        <dbReference type="Google" id="ProtNLM"/>
    </source>
</evidence>
<sequence>MATVQNPANVTATNCHTDAKPYTPVQLSRASRKPSLRSKGSLRGAFVIPGELRQILVESRIEKTCALWLSTLSDVVQLDDQPAAVHFVRPDGTLNQHTFDFLAHFSNGRRIFFAVKDEARAVKYDAMGFLAHIAPQIPKSRADGVMLYTERTISPAAQHNASLFHAVQRDREHPADAVVGDVIATIQGAVQIADIVRASGYGALAFRAVVRLIQQRVLLLTADERIDYATRVTVAARHIGEGA</sequence>
<protein>
    <recommendedName>
        <fullName evidence="3">TnsA endonuclease N-terminal domain-containing protein</fullName>
    </recommendedName>
</protein>
<dbReference type="EMBL" id="BPQM01000011">
    <property type="protein sequence ID" value="GJD77367.1"/>
    <property type="molecule type" value="Genomic_DNA"/>
</dbReference>
<dbReference type="RefSeq" id="WP_238301140.1">
    <property type="nucleotide sequence ID" value="NZ_BPQM01000011.1"/>
</dbReference>
<evidence type="ECO:0000313" key="1">
    <source>
        <dbReference type="EMBL" id="GJD77367.1"/>
    </source>
</evidence>
<keyword evidence="2" id="KW-1185">Reference proteome</keyword>
<gene>
    <name evidence="1" type="ORF">NBEOAGPD_0571</name>
</gene>
<name>A0AA37HKH6_9HYPH</name>
<dbReference type="AlphaFoldDB" id="A0AA37HKH6"/>
<reference evidence="1" key="1">
    <citation type="journal article" date="2016" name="Front. Microbiol.">
        <title>Genome Sequence of the Piezophilic, Mesophilic Sulfate-Reducing Bacterium Desulfovibrio indicus J2T.</title>
        <authorList>
            <person name="Cao J."/>
            <person name="Maignien L."/>
            <person name="Shao Z."/>
            <person name="Alain K."/>
            <person name="Jebbar M."/>
        </authorList>
    </citation>
    <scope>NUCLEOTIDE SEQUENCE</scope>
    <source>
        <strain evidence="1">NBRC 103626</strain>
    </source>
</reference>
<accession>A0AA37HKH6</accession>
<reference evidence="1" key="2">
    <citation type="submission" date="2021-08" db="EMBL/GenBank/DDBJ databases">
        <authorList>
            <person name="Tani A."/>
            <person name="Ola A."/>
            <person name="Ogura Y."/>
            <person name="Katsura K."/>
            <person name="Hayashi T."/>
        </authorList>
    </citation>
    <scope>NUCLEOTIDE SEQUENCE</scope>
    <source>
        <strain evidence="1">NBRC 103626</strain>
    </source>
</reference>
<evidence type="ECO:0000313" key="2">
    <source>
        <dbReference type="Proteomes" id="UP001055108"/>
    </source>
</evidence>
<comment type="caution">
    <text evidence="1">The sequence shown here is derived from an EMBL/GenBank/DDBJ whole genome shotgun (WGS) entry which is preliminary data.</text>
</comment>